<accession>A0A0P8BRL3</accession>
<reference evidence="3 5" key="2">
    <citation type="submission" date="2016-08" db="EMBL/GenBank/DDBJ databases">
        <authorList>
            <person name="Varghese N."/>
            <person name="Submissions Spin"/>
        </authorList>
    </citation>
    <scope>NUCLEOTIDE SEQUENCE [LARGE SCALE GENOMIC DNA]</scope>
    <source>
        <strain evidence="3 5">HL-109</strain>
    </source>
</reference>
<dbReference type="PATRIC" id="fig|1653334.4.peg.3292"/>
<evidence type="ECO:0000313" key="4">
    <source>
        <dbReference type="Proteomes" id="UP000050497"/>
    </source>
</evidence>
<dbReference type="STRING" id="1653334.GA0071312_0564"/>
<proteinExistence type="predicted"/>
<dbReference type="EC" id="3.1.1.5" evidence="2"/>
<dbReference type="InterPro" id="IPR022742">
    <property type="entry name" value="Hydrolase_4"/>
</dbReference>
<sequence length="329" mass="35420">MQLVETASNTIPDGGQVMRVTARDGAPLRAVYWPARCEEPLGTVCILQGRAEFIEKYCETVADLLARGFAVVTFDWRGQGRSYRALRQARKGHIGSFRHFHRDMLAIRERVLERLCPRPFFALAHSMGGAIALDMARRGMSPFERMVLCAPMLGIARLGSPRRTAVMARAVAGLGLGRLWIPGGGATSQTTRPFDGNPLTSDPERYARNADLASALGDGAIGEPTIGWVAAAFRLMAQLQEPRAALDIRIPTLIIGAGADAIVDTRATERFGQGLKGGGVIVIPGARHEILMERDQIRDQLFAAFDAFIPGTHPGESSPARAGPAVGAV</sequence>
<comment type="caution">
    <text evidence="2">The sequence shown here is derived from an EMBL/GenBank/DDBJ whole genome shotgun (WGS) entry which is preliminary data.</text>
</comment>
<dbReference type="RefSeq" id="WP_074443525.1">
    <property type="nucleotide sequence ID" value="NZ_FMBM01000001.1"/>
</dbReference>
<keyword evidence="5" id="KW-1185">Reference proteome</keyword>
<dbReference type="OrthoDB" id="9788260at2"/>
<dbReference type="PANTHER" id="PTHR11614">
    <property type="entry name" value="PHOSPHOLIPASE-RELATED"/>
    <property type="match status" value="1"/>
</dbReference>
<name>A0A0P8BRL3_9HYPH</name>
<organism evidence="2 4">
    <name type="scientific">Saliniramus fredricksonii</name>
    <dbReference type="NCBI Taxonomy" id="1653334"/>
    <lineage>
        <taxon>Bacteria</taxon>
        <taxon>Pseudomonadati</taxon>
        <taxon>Pseudomonadota</taxon>
        <taxon>Alphaproteobacteria</taxon>
        <taxon>Hyphomicrobiales</taxon>
        <taxon>Salinarimonadaceae</taxon>
        <taxon>Saliniramus</taxon>
    </lineage>
</organism>
<gene>
    <name evidence="2" type="primary">pldB</name>
    <name evidence="3" type="ORF">GA0071312_0564</name>
    <name evidence="2" type="ORF">HLUCCO17_03440</name>
</gene>
<dbReference type="InterPro" id="IPR029058">
    <property type="entry name" value="AB_hydrolase_fold"/>
</dbReference>
<dbReference type="Proteomes" id="UP000050497">
    <property type="component" value="Unassembled WGS sequence"/>
</dbReference>
<dbReference type="Gene3D" id="3.40.50.1820">
    <property type="entry name" value="alpha/beta hydrolase"/>
    <property type="match status" value="1"/>
</dbReference>
<keyword evidence="2" id="KW-0378">Hydrolase</keyword>
<protein>
    <submittedName>
        <fullName evidence="2">Lysophospholipase</fullName>
        <ecNumber evidence="2">3.1.1.5</ecNumber>
    </submittedName>
</protein>
<evidence type="ECO:0000313" key="2">
    <source>
        <dbReference type="EMBL" id="KPQ12232.1"/>
    </source>
</evidence>
<dbReference type="AlphaFoldDB" id="A0A0P8BRL3"/>
<evidence type="ECO:0000313" key="3">
    <source>
        <dbReference type="EMBL" id="SCC78916.1"/>
    </source>
</evidence>
<dbReference type="Proteomes" id="UP000182800">
    <property type="component" value="Unassembled WGS sequence"/>
</dbReference>
<dbReference type="EMBL" id="LJSX01000003">
    <property type="protein sequence ID" value="KPQ12232.1"/>
    <property type="molecule type" value="Genomic_DNA"/>
</dbReference>
<dbReference type="GO" id="GO:0004622">
    <property type="term" value="F:phosphatidylcholine lysophospholipase activity"/>
    <property type="evidence" value="ECO:0007669"/>
    <property type="project" value="UniProtKB-EC"/>
</dbReference>
<reference evidence="2 4" key="1">
    <citation type="submission" date="2015-09" db="EMBL/GenBank/DDBJ databases">
        <title>Identification and resolution of microdiversity through metagenomic sequencing of parallel consortia.</title>
        <authorList>
            <person name="Nelson W.C."/>
            <person name="Romine M.F."/>
            <person name="Lindemann S.R."/>
        </authorList>
    </citation>
    <scope>NUCLEOTIDE SEQUENCE [LARGE SCALE GENOMIC DNA]</scope>
    <source>
        <strain evidence="2">HL-109</strain>
    </source>
</reference>
<dbReference type="Pfam" id="PF12146">
    <property type="entry name" value="Hydrolase_4"/>
    <property type="match status" value="1"/>
</dbReference>
<dbReference type="InterPro" id="IPR051044">
    <property type="entry name" value="MAG_DAG_Lipase"/>
</dbReference>
<feature type="domain" description="Serine aminopeptidase S33" evidence="1">
    <location>
        <begin position="39"/>
        <end position="295"/>
    </location>
</feature>
<evidence type="ECO:0000259" key="1">
    <source>
        <dbReference type="Pfam" id="PF12146"/>
    </source>
</evidence>
<dbReference type="EMBL" id="FMBM01000001">
    <property type="protein sequence ID" value="SCC78916.1"/>
    <property type="molecule type" value="Genomic_DNA"/>
</dbReference>
<evidence type="ECO:0000313" key="5">
    <source>
        <dbReference type="Proteomes" id="UP000182800"/>
    </source>
</evidence>
<dbReference type="SUPFAM" id="SSF53474">
    <property type="entry name" value="alpha/beta-Hydrolases"/>
    <property type="match status" value="1"/>
</dbReference>